<feature type="region of interest" description="Disordered" evidence="1">
    <location>
        <begin position="1"/>
        <end position="22"/>
    </location>
</feature>
<dbReference type="Pfam" id="PF13302">
    <property type="entry name" value="Acetyltransf_3"/>
    <property type="match status" value="1"/>
</dbReference>
<organism evidence="3 4">
    <name type="scientific">Metarhizium guizhouense (strain ARSEF 977)</name>
    <dbReference type="NCBI Taxonomy" id="1276136"/>
    <lineage>
        <taxon>Eukaryota</taxon>
        <taxon>Fungi</taxon>
        <taxon>Dikarya</taxon>
        <taxon>Ascomycota</taxon>
        <taxon>Pezizomycotina</taxon>
        <taxon>Sordariomycetes</taxon>
        <taxon>Hypocreomycetidae</taxon>
        <taxon>Hypocreales</taxon>
        <taxon>Clavicipitaceae</taxon>
        <taxon>Metarhizium</taxon>
    </lineage>
</organism>
<dbReference type="OrthoDB" id="41238at2759"/>
<keyword evidence="4" id="KW-1185">Reference proteome</keyword>
<dbReference type="EMBL" id="AZNH01000066">
    <property type="protein sequence ID" value="KID83137.1"/>
    <property type="molecule type" value="Genomic_DNA"/>
</dbReference>
<dbReference type="GO" id="GO:0008999">
    <property type="term" value="F:protein-N-terminal-alanine acetyltransferase activity"/>
    <property type="evidence" value="ECO:0007669"/>
    <property type="project" value="TreeGrafter"/>
</dbReference>
<dbReference type="SUPFAM" id="SSF55729">
    <property type="entry name" value="Acyl-CoA N-acyltransferases (Nat)"/>
    <property type="match status" value="1"/>
</dbReference>
<comment type="caution">
    <text evidence="3">The sequence shown here is derived from an EMBL/GenBank/DDBJ whole genome shotgun (WGS) entry which is preliminary data.</text>
</comment>
<proteinExistence type="predicted"/>
<dbReference type="PANTHER" id="PTHR43441:SF2">
    <property type="entry name" value="FAMILY ACETYLTRANSFERASE, PUTATIVE (AFU_ORTHOLOGUE AFUA_7G00850)-RELATED"/>
    <property type="match status" value="1"/>
</dbReference>
<evidence type="ECO:0000313" key="3">
    <source>
        <dbReference type="EMBL" id="KID83137.1"/>
    </source>
</evidence>
<evidence type="ECO:0000313" key="4">
    <source>
        <dbReference type="Proteomes" id="UP000031192"/>
    </source>
</evidence>
<reference evidence="3 4" key="1">
    <citation type="journal article" date="2014" name="Proc. Natl. Acad. Sci. U.S.A.">
        <title>Trajectory and genomic determinants of fungal-pathogen speciation and host adaptation.</title>
        <authorList>
            <person name="Hu X."/>
            <person name="Xiao G."/>
            <person name="Zheng P."/>
            <person name="Shang Y."/>
            <person name="Su Y."/>
            <person name="Zhang X."/>
            <person name="Liu X."/>
            <person name="Zhan S."/>
            <person name="St Leger R.J."/>
            <person name="Wang C."/>
        </authorList>
    </citation>
    <scope>NUCLEOTIDE SEQUENCE [LARGE SCALE GENOMIC DNA]</scope>
    <source>
        <strain evidence="3 4">ARSEF 977</strain>
    </source>
</reference>
<feature type="compositionally biased region" description="Basic and acidic residues" evidence="1">
    <location>
        <begin position="13"/>
        <end position="22"/>
    </location>
</feature>
<sequence>MSLPVGPLVSPREAMRPPHEALHGQTTSLVPLEAGHAAGLYKNLGGPENRARWTYMLTGGFATLAECQRDIEAWSGDTAPDRLYYAVLSGPAASGAREPEPEPEPAGIMCYLAVEPGHRRLEIGGVVLGAALQRTRSATEAFYLLIRHAFEDLGYLRVEWKANRLNEASLRAAERLGFTFEGVFRKHMVVKGRERDTAWFSMTDGEWARVKRGFEAWLDDGNFDCDGRQRRGLRECREG</sequence>
<feature type="domain" description="N-acetyltransferase" evidence="2">
    <location>
        <begin position="39"/>
        <end position="196"/>
    </location>
</feature>
<name>A0A0B4GTX2_METGA</name>
<dbReference type="InterPro" id="IPR051908">
    <property type="entry name" value="Ribosomal_N-acetyltransferase"/>
</dbReference>
<evidence type="ECO:0000256" key="1">
    <source>
        <dbReference type="SAM" id="MobiDB-lite"/>
    </source>
</evidence>
<gene>
    <name evidence="3" type="ORF">MGU_09578</name>
</gene>
<evidence type="ECO:0000259" key="2">
    <source>
        <dbReference type="PROSITE" id="PS51186"/>
    </source>
</evidence>
<protein>
    <submittedName>
        <fullName evidence="3">Acetyltransferase</fullName>
    </submittedName>
</protein>
<dbReference type="PROSITE" id="PS51186">
    <property type="entry name" value="GNAT"/>
    <property type="match status" value="1"/>
</dbReference>
<dbReference type="InterPro" id="IPR000182">
    <property type="entry name" value="GNAT_dom"/>
</dbReference>
<dbReference type="AlphaFoldDB" id="A0A0B4GTX2"/>
<dbReference type="Proteomes" id="UP000031192">
    <property type="component" value="Unassembled WGS sequence"/>
</dbReference>
<dbReference type="HOGENOM" id="CLU_013985_1_2_1"/>
<dbReference type="InterPro" id="IPR016181">
    <property type="entry name" value="Acyl_CoA_acyltransferase"/>
</dbReference>
<dbReference type="GO" id="GO:1990189">
    <property type="term" value="F:protein N-terminal-serine acetyltransferase activity"/>
    <property type="evidence" value="ECO:0007669"/>
    <property type="project" value="TreeGrafter"/>
</dbReference>
<dbReference type="PANTHER" id="PTHR43441">
    <property type="entry name" value="RIBOSOMAL-PROTEIN-SERINE ACETYLTRANSFERASE"/>
    <property type="match status" value="1"/>
</dbReference>
<dbReference type="Gene3D" id="3.40.630.30">
    <property type="match status" value="1"/>
</dbReference>
<accession>A0A0B4GTX2</accession>